<keyword evidence="3" id="KW-0238">DNA-binding</keyword>
<comment type="caution">
    <text evidence="6">The sequence shown here is derived from an EMBL/GenBank/DDBJ whole genome shotgun (WGS) entry which is preliminary data.</text>
</comment>
<dbReference type="PROSITE" id="PS51192">
    <property type="entry name" value="HELICASE_ATP_BIND_1"/>
    <property type="match status" value="1"/>
</dbReference>
<evidence type="ECO:0000313" key="6">
    <source>
        <dbReference type="EMBL" id="MCQ5122662.1"/>
    </source>
</evidence>
<accession>A0ABT1SNF7</accession>
<keyword evidence="1" id="KW-0547">Nucleotide-binding</keyword>
<dbReference type="PANTHER" id="PTHR30580:SF1">
    <property type="entry name" value="COMF OPERON PROTEIN 1"/>
    <property type="match status" value="1"/>
</dbReference>
<dbReference type="Pfam" id="PF04851">
    <property type="entry name" value="ResIII"/>
    <property type="match status" value="1"/>
</dbReference>
<reference evidence="6 7" key="1">
    <citation type="submission" date="2022-06" db="EMBL/GenBank/DDBJ databases">
        <title>Isolation of gut microbiota from human fecal samples.</title>
        <authorList>
            <person name="Pamer E.G."/>
            <person name="Barat B."/>
            <person name="Waligurski E."/>
            <person name="Medina S."/>
            <person name="Paddock L."/>
            <person name="Mostad J."/>
        </authorList>
    </citation>
    <scope>NUCLEOTIDE SEQUENCE [LARGE SCALE GENOMIC DNA]</scope>
    <source>
        <strain evidence="6 7">DFI.6.1</strain>
    </source>
</reference>
<dbReference type="PROSITE" id="PS51194">
    <property type="entry name" value="HELICASE_CTER"/>
    <property type="match status" value="1"/>
</dbReference>
<dbReference type="GO" id="GO:0004386">
    <property type="term" value="F:helicase activity"/>
    <property type="evidence" value="ECO:0007669"/>
    <property type="project" value="UniProtKB-KW"/>
</dbReference>
<feature type="domain" description="Helicase C-terminal" evidence="5">
    <location>
        <begin position="244"/>
        <end position="387"/>
    </location>
</feature>
<dbReference type="InterPro" id="IPR001650">
    <property type="entry name" value="Helicase_C-like"/>
</dbReference>
<dbReference type="RefSeq" id="WP_178200405.1">
    <property type="nucleotide sequence ID" value="NZ_CANTYB010000099.1"/>
</dbReference>
<evidence type="ECO:0000313" key="7">
    <source>
        <dbReference type="Proteomes" id="UP001524435"/>
    </source>
</evidence>
<dbReference type="Pfam" id="PF00271">
    <property type="entry name" value="Helicase_C"/>
    <property type="match status" value="1"/>
</dbReference>
<keyword evidence="7" id="KW-1185">Reference proteome</keyword>
<dbReference type="SMART" id="SM00490">
    <property type="entry name" value="HELICc"/>
    <property type="match status" value="1"/>
</dbReference>
<dbReference type="SMART" id="SM00487">
    <property type="entry name" value="DEXDc"/>
    <property type="match status" value="1"/>
</dbReference>
<protein>
    <submittedName>
        <fullName evidence="6">DEAD/DEAH box helicase family protein</fullName>
    </submittedName>
</protein>
<dbReference type="InterPro" id="IPR006935">
    <property type="entry name" value="Helicase/UvrB_N"/>
</dbReference>
<name>A0ABT1SNF7_9FIRM</name>
<dbReference type="CDD" id="cd18785">
    <property type="entry name" value="SF2_C"/>
    <property type="match status" value="1"/>
</dbReference>
<dbReference type="PANTHER" id="PTHR30580">
    <property type="entry name" value="PRIMOSOMAL PROTEIN N"/>
    <property type="match status" value="1"/>
</dbReference>
<dbReference type="Proteomes" id="UP001524435">
    <property type="component" value="Unassembled WGS sequence"/>
</dbReference>
<organism evidence="6 7">
    <name type="scientific">Massilicoli timonensis</name>
    <dbReference type="NCBI Taxonomy" id="2015901"/>
    <lineage>
        <taxon>Bacteria</taxon>
        <taxon>Bacillati</taxon>
        <taxon>Bacillota</taxon>
        <taxon>Erysipelotrichia</taxon>
        <taxon>Erysipelotrichales</taxon>
        <taxon>Erysipelotrichaceae</taxon>
        <taxon>Massilicoli</taxon>
    </lineage>
</organism>
<dbReference type="EMBL" id="JANGCH010000023">
    <property type="protein sequence ID" value="MCQ5122662.1"/>
    <property type="molecule type" value="Genomic_DNA"/>
</dbReference>
<evidence type="ECO:0000256" key="2">
    <source>
        <dbReference type="ARBA" id="ARBA00022840"/>
    </source>
</evidence>
<proteinExistence type="predicted"/>
<keyword evidence="6" id="KW-0378">Hydrolase</keyword>
<dbReference type="Gene3D" id="3.40.50.300">
    <property type="entry name" value="P-loop containing nucleotide triphosphate hydrolases"/>
    <property type="match status" value="2"/>
</dbReference>
<dbReference type="SUPFAM" id="SSF52540">
    <property type="entry name" value="P-loop containing nucleoside triphosphate hydrolases"/>
    <property type="match status" value="1"/>
</dbReference>
<dbReference type="InterPro" id="IPR027417">
    <property type="entry name" value="P-loop_NTPase"/>
</dbReference>
<dbReference type="InterPro" id="IPR014001">
    <property type="entry name" value="Helicase_ATP-bd"/>
</dbReference>
<keyword evidence="6" id="KW-0347">Helicase</keyword>
<feature type="domain" description="Helicase ATP-binding" evidence="4">
    <location>
        <begin position="70"/>
        <end position="219"/>
    </location>
</feature>
<sequence length="387" mass="44505">MQCSRCGNRDPRYFWKDGKQIYCRKCVNFGRVDLGEPLVPYASKPRKCVCDVQLDFPLTKYQQAVIRQLNDDLREGHDVFVYAACGAGKTEIVMESIARYLKEGKRVGFAISRRQVVLEICERMRKAFPQIRVVAVCEGYTDQTDGDLIVCTMHQLYRYYRGFDLLIMDEVDAFPFRDNEMLEKIAESACVGQRIYLSATPDERDLKRVEAGELKMVELFRRPHGYPLVEPRIISAPPAVQACFLLSFIRRHQKQHKPFLLFVPTITCAAYFEKILSLFGRCRAFTSKTIEKERLVAELRAYELEFLICTTVLERGITIHGVDVVIWKSDHPVFHEASLIQMIGRVGRSITMPSGEGLFLCTRKTTAIKRCARALRKMNEEGDICVN</sequence>
<evidence type="ECO:0000256" key="1">
    <source>
        <dbReference type="ARBA" id="ARBA00022741"/>
    </source>
</evidence>
<evidence type="ECO:0000256" key="3">
    <source>
        <dbReference type="ARBA" id="ARBA00023125"/>
    </source>
</evidence>
<evidence type="ECO:0000259" key="5">
    <source>
        <dbReference type="PROSITE" id="PS51194"/>
    </source>
</evidence>
<evidence type="ECO:0000259" key="4">
    <source>
        <dbReference type="PROSITE" id="PS51192"/>
    </source>
</evidence>
<keyword evidence="2" id="KW-0067">ATP-binding</keyword>
<gene>
    <name evidence="6" type="ORF">NE663_10415</name>
</gene>